<evidence type="ECO:0000313" key="2">
    <source>
        <dbReference type="Proteomes" id="UP000178815"/>
    </source>
</evidence>
<protein>
    <recommendedName>
        <fullName evidence="3">Type 4 fimbrial biogenesis protein PilX N-terminal domain-containing protein</fullName>
    </recommendedName>
</protein>
<accession>A0A1F6CGB4</accession>
<dbReference type="EMBL" id="MFKU01000015">
    <property type="protein sequence ID" value="OGG48304.1"/>
    <property type="molecule type" value="Genomic_DNA"/>
</dbReference>
<organism evidence="1 2">
    <name type="scientific">Candidatus Kaiserbacteria bacterium RIFCSPHIGHO2_01_FULL_53_31</name>
    <dbReference type="NCBI Taxonomy" id="1798481"/>
    <lineage>
        <taxon>Bacteria</taxon>
        <taxon>Candidatus Kaiseribacteriota</taxon>
    </lineage>
</organism>
<dbReference type="AlphaFoldDB" id="A0A1F6CGB4"/>
<dbReference type="STRING" id="1798481.A2678_00290"/>
<evidence type="ECO:0008006" key="3">
    <source>
        <dbReference type="Google" id="ProtNLM"/>
    </source>
</evidence>
<name>A0A1F6CGB4_9BACT</name>
<dbReference type="Proteomes" id="UP000178815">
    <property type="component" value="Unassembled WGS sequence"/>
</dbReference>
<reference evidence="1 2" key="1">
    <citation type="journal article" date="2016" name="Nat. Commun.">
        <title>Thousands of microbial genomes shed light on interconnected biogeochemical processes in an aquifer system.</title>
        <authorList>
            <person name="Anantharaman K."/>
            <person name="Brown C.T."/>
            <person name="Hug L.A."/>
            <person name="Sharon I."/>
            <person name="Castelle C.J."/>
            <person name="Probst A.J."/>
            <person name="Thomas B.C."/>
            <person name="Singh A."/>
            <person name="Wilkins M.J."/>
            <person name="Karaoz U."/>
            <person name="Brodie E.L."/>
            <person name="Williams K.H."/>
            <person name="Hubbard S.S."/>
            <person name="Banfield J.F."/>
        </authorList>
    </citation>
    <scope>NUCLEOTIDE SEQUENCE [LARGE SCALE GENOMIC DNA]</scope>
</reference>
<gene>
    <name evidence="1" type="ORF">A2678_00290</name>
</gene>
<proteinExistence type="predicted"/>
<sequence>MAMKDKNRGFALLVAVIFMTVMLSFGLTLGSLGYKQQVLSSTAVSSQYAFYAADAALECVLLADQDSRDKFFERPDGPRSPARLMTCDGSPAHYPPEYPNDGIVSDTASLWAVAERLELDGGAHCVDVSVYKYTSPQGPGNFTTYLFAQGYNVPCDKVEAREGRFSSRGLQAHY</sequence>
<evidence type="ECO:0000313" key="1">
    <source>
        <dbReference type="EMBL" id="OGG48304.1"/>
    </source>
</evidence>
<comment type="caution">
    <text evidence="1">The sequence shown here is derived from an EMBL/GenBank/DDBJ whole genome shotgun (WGS) entry which is preliminary data.</text>
</comment>